<keyword evidence="1" id="KW-0472">Membrane</keyword>
<accession>A0A8J8M9E4</accession>
<dbReference type="Proteomes" id="UP000677305">
    <property type="component" value="Chromosome"/>
</dbReference>
<feature type="transmembrane region" description="Helical" evidence="1">
    <location>
        <begin position="132"/>
        <end position="158"/>
    </location>
</feature>
<evidence type="ECO:0000313" key="2">
    <source>
        <dbReference type="EMBL" id="QUH28776.1"/>
    </source>
</evidence>
<organism evidence="2 3">
    <name type="scientific">Vallitalea guaymasensis</name>
    <dbReference type="NCBI Taxonomy" id="1185412"/>
    <lineage>
        <taxon>Bacteria</taxon>
        <taxon>Bacillati</taxon>
        <taxon>Bacillota</taxon>
        <taxon>Clostridia</taxon>
        <taxon>Lachnospirales</taxon>
        <taxon>Vallitaleaceae</taxon>
        <taxon>Vallitalea</taxon>
    </lineage>
</organism>
<dbReference type="Pfam" id="PF05857">
    <property type="entry name" value="TraX"/>
    <property type="match status" value="1"/>
</dbReference>
<dbReference type="KEGG" id="vgu:HYG85_07570"/>
<feature type="transmembrane region" description="Helical" evidence="1">
    <location>
        <begin position="198"/>
        <end position="217"/>
    </location>
</feature>
<keyword evidence="1" id="KW-1133">Transmembrane helix</keyword>
<feature type="transmembrane region" description="Helical" evidence="1">
    <location>
        <begin position="170"/>
        <end position="186"/>
    </location>
</feature>
<reference evidence="2 3" key="1">
    <citation type="submission" date="2020-07" db="EMBL/GenBank/DDBJ databases">
        <title>Vallitalea guaymasensis genome.</title>
        <authorList>
            <person name="Postec A."/>
        </authorList>
    </citation>
    <scope>NUCLEOTIDE SEQUENCE [LARGE SCALE GENOMIC DNA]</scope>
    <source>
        <strain evidence="2 3">Ra1766G1</strain>
    </source>
</reference>
<evidence type="ECO:0000256" key="1">
    <source>
        <dbReference type="SAM" id="Phobius"/>
    </source>
</evidence>
<keyword evidence="1" id="KW-0812">Transmembrane</keyword>
<protein>
    <submittedName>
        <fullName evidence="2">Beta-carotene 15,15'-monooxygenase</fullName>
    </submittedName>
</protein>
<dbReference type="EMBL" id="CP058561">
    <property type="protein sequence ID" value="QUH28776.1"/>
    <property type="molecule type" value="Genomic_DNA"/>
</dbReference>
<dbReference type="AlphaFoldDB" id="A0A8J8M9E4"/>
<feature type="transmembrane region" description="Helical" evidence="1">
    <location>
        <begin position="40"/>
        <end position="58"/>
    </location>
</feature>
<feature type="transmembrane region" description="Helical" evidence="1">
    <location>
        <begin position="229"/>
        <end position="249"/>
    </location>
</feature>
<feature type="transmembrane region" description="Helical" evidence="1">
    <location>
        <begin position="12"/>
        <end position="34"/>
    </location>
</feature>
<keyword evidence="3" id="KW-1185">Reference proteome</keyword>
<feature type="transmembrane region" description="Helical" evidence="1">
    <location>
        <begin position="98"/>
        <end position="120"/>
    </location>
</feature>
<proteinExistence type="predicted"/>
<evidence type="ECO:0000313" key="3">
    <source>
        <dbReference type="Proteomes" id="UP000677305"/>
    </source>
</evidence>
<sequence length="250" mass="29206">MRRIDVKKFNGFQIKMFMAIIMVLDHIDHIPNLISGDMASIFHIITRCVGVWFAYTAVEGFMYTRSKVKYNIRLATWAGIMFLGNKLIAYLYSSKEIIVYNNIFLTLAIGVLMLNVLYNFKNSTTLVKLVRVILSIAIFVGGIMISEGGIPMIPFMLITYYTRKNTSLRNISYLVFFVILLIFSYTPYETVELTINMMLHNCDWLFITVIPFLYMYNGERGPKNKFTKYFFYVFYPAHLWIIATIAYFVK</sequence>
<dbReference type="InterPro" id="IPR008875">
    <property type="entry name" value="TraX"/>
</dbReference>
<gene>
    <name evidence="2" type="ORF">HYG85_07570</name>
</gene>
<name>A0A8J8M9E4_9FIRM</name>
<feature type="transmembrane region" description="Helical" evidence="1">
    <location>
        <begin position="70"/>
        <end position="92"/>
    </location>
</feature>